<dbReference type="Proteomes" id="UP001595868">
    <property type="component" value="Unassembled WGS sequence"/>
</dbReference>
<proteinExistence type="predicted"/>
<evidence type="ECO:0000313" key="2">
    <source>
        <dbReference type="EMBL" id="MFC4109906.1"/>
    </source>
</evidence>
<name>A0ABV8KVA5_9ACTN</name>
<dbReference type="EMBL" id="JBHSBN010000030">
    <property type="protein sequence ID" value="MFC4109906.1"/>
    <property type="molecule type" value="Genomic_DNA"/>
</dbReference>
<organism evidence="2 3">
    <name type="scientific">Micromonospora zhanjiangensis</name>
    <dbReference type="NCBI Taxonomy" id="1522057"/>
    <lineage>
        <taxon>Bacteria</taxon>
        <taxon>Bacillati</taxon>
        <taxon>Actinomycetota</taxon>
        <taxon>Actinomycetes</taxon>
        <taxon>Micromonosporales</taxon>
        <taxon>Micromonosporaceae</taxon>
        <taxon>Micromonospora</taxon>
    </lineage>
</organism>
<protein>
    <submittedName>
        <fullName evidence="2">Dihydrofolate reductase family protein</fullName>
    </submittedName>
</protein>
<dbReference type="Gene3D" id="3.40.430.10">
    <property type="entry name" value="Dihydrofolate Reductase, subunit A"/>
    <property type="match status" value="1"/>
</dbReference>
<dbReference type="InterPro" id="IPR024072">
    <property type="entry name" value="DHFR-like_dom_sf"/>
</dbReference>
<accession>A0ABV8KVA5</accession>
<evidence type="ECO:0000313" key="3">
    <source>
        <dbReference type="Proteomes" id="UP001595868"/>
    </source>
</evidence>
<feature type="region of interest" description="Disordered" evidence="1">
    <location>
        <begin position="74"/>
        <end position="97"/>
    </location>
</feature>
<dbReference type="RefSeq" id="WP_377551951.1">
    <property type="nucleotide sequence ID" value="NZ_JBHSBN010000030.1"/>
</dbReference>
<comment type="caution">
    <text evidence="2">The sequence shown here is derived from an EMBL/GenBank/DDBJ whole genome shotgun (WGS) entry which is preliminary data.</text>
</comment>
<reference evidence="3" key="1">
    <citation type="journal article" date="2019" name="Int. J. Syst. Evol. Microbiol.">
        <title>The Global Catalogue of Microorganisms (GCM) 10K type strain sequencing project: providing services to taxonomists for standard genome sequencing and annotation.</title>
        <authorList>
            <consortium name="The Broad Institute Genomics Platform"/>
            <consortium name="The Broad Institute Genome Sequencing Center for Infectious Disease"/>
            <person name="Wu L."/>
            <person name="Ma J."/>
        </authorList>
    </citation>
    <scope>NUCLEOTIDE SEQUENCE [LARGE SCALE GENOMIC DNA]</scope>
    <source>
        <strain evidence="3">2902at01</strain>
    </source>
</reference>
<keyword evidence="3" id="KW-1185">Reference proteome</keyword>
<dbReference type="SUPFAM" id="SSF53597">
    <property type="entry name" value="Dihydrofolate reductase-like"/>
    <property type="match status" value="1"/>
</dbReference>
<gene>
    <name evidence="2" type="ORF">ACFOX0_28760</name>
</gene>
<sequence length="97" mass="10816">MLDGQDAILLGRNTFTEWAQYWPTSTDEPFAGFVNKTQKYVASTTLTSVDHWSNSTLIEGSVVDFIKELREQDGGKIASRAVPPWSSRSSTRASWTS</sequence>
<evidence type="ECO:0000256" key="1">
    <source>
        <dbReference type="SAM" id="MobiDB-lite"/>
    </source>
</evidence>
<feature type="compositionally biased region" description="Low complexity" evidence="1">
    <location>
        <begin position="83"/>
        <end position="97"/>
    </location>
</feature>